<feature type="region of interest" description="Disordered" evidence="18">
    <location>
        <begin position="987"/>
        <end position="1011"/>
    </location>
</feature>
<comment type="subcellular location">
    <subcellularLocation>
        <location evidence="1">Cytoplasmic vesicle</location>
        <location evidence="1">COPII-coated vesicle membrane</location>
        <topology evidence="1">Peripheral membrane protein</topology>
        <orientation evidence="1">Cytoplasmic side</orientation>
    </subcellularLocation>
    <subcellularLocation>
        <location evidence="2">Endoplasmic reticulum membrane</location>
        <topology evidence="2">Peripheral membrane protein</topology>
    </subcellularLocation>
</comment>
<dbReference type="SUPFAM" id="SSF50978">
    <property type="entry name" value="WD40 repeat-like"/>
    <property type="match status" value="1"/>
</dbReference>
<reference evidence="20" key="2">
    <citation type="submission" date="2025-09" db="UniProtKB">
        <authorList>
            <consortium name="Ensembl"/>
        </authorList>
    </citation>
    <scope>IDENTIFICATION</scope>
</reference>
<dbReference type="Pfam" id="PF00400">
    <property type="entry name" value="WD40"/>
    <property type="match status" value="1"/>
</dbReference>
<proteinExistence type="inferred from homology"/>
<feature type="compositionally biased region" description="Acidic residues" evidence="18">
    <location>
        <begin position="514"/>
        <end position="526"/>
    </location>
</feature>
<evidence type="ECO:0000256" key="8">
    <source>
        <dbReference type="ARBA" id="ARBA00022824"/>
    </source>
</evidence>
<dbReference type="FunFam" id="1.20.940.10:FF:000001">
    <property type="entry name" value="Protein transport protein Sec31A isoform A"/>
    <property type="match status" value="1"/>
</dbReference>
<keyword evidence="6 17" id="KW-0853">WD repeat</keyword>
<evidence type="ECO:0000256" key="17">
    <source>
        <dbReference type="PROSITE-ProRule" id="PRU00221"/>
    </source>
</evidence>
<organism evidence="20 21">
    <name type="scientific">Amazona collaria</name>
    <name type="common">yellow-billed parrot</name>
    <dbReference type="NCBI Taxonomy" id="241587"/>
    <lineage>
        <taxon>Eukaryota</taxon>
        <taxon>Metazoa</taxon>
        <taxon>Chordata</taxon>
        <taxon>Craniata</taxon>
        <taxon>Vertebrata</taxon>
        <taxon>Euteleostomi</taxon>
        <taxon>Archelosauria</taxon>
        <taxon>Archosauria</taxon>
        <taxon>Dinosauria</taxon>
        <taxon>Saurischia</taxon>
        <taxon>Theropoda</taxon>
        <taxon>Coelurosauria</taxon>
        <taxon>Aves</taxon>
        <taxon>Neognathae</taxon>
        <taxon>Neoaves</taxon>
        <taxon>Telluraves</taxon>
        <taxon>Australaves</taxon>
        <taxon>Psittaciformes</taxon>
        <taxon>Psittacidae</taxon>
        <taxon>Amazona</taxon>
    </lineage>
</organism>
<accession>A0A8B9FUD0</accession>
<name>A0A8B9FUD0_9PSIT</name>
<evidence type="ECO:0000256" key="4">
    <source>
        <dbReference type="ARBA" id="ARBA00022448"/>
    </source>
</evidence>
<evidence type="ECO:0000313" key="20">
    <source>
        <dbReference type="Ensembl" id="ENSACOP00000011986.1"/>
    </source>
</evidence>
<dbReference type="InterPro" id="IPR036322">
    <property type="entry name" value="WD40_repeat_dom_sf"/>
</dbReference>
<protein>
    <recommendedName>
        <fullName evidence="14">Protein transport protein Sec31A</fullName>
    </recommendedName>
    <alternativeName>
        <fullName evidence="16">SEC31-like protein 1</fullName>
    </alternativeName>
    <alternativeName>
        <fullName evidence="15">SEC31-related protein A</fullName>
    </alternativeName>
</protein>
<keyword evidence="7" id="KW-0677">Repeat</keyword>
<dbReference type="FunFam" id="2.130.10.10:FF:000009">
    <property type="entry name" value="Protein transport protein Sec31A isoform A"/>
    <property type="match status" value="1"/>
</dbReference>
<comment type="similarity">
    <text evidence="3">Belongs to the WD repeat SEC31 family.</text>
</comment>
<dbReference type="GO" id="GO:0007029">
    <property type="term" value="P:endoplasmic reticulum organization"/>
    <property type="evidence" value="ECO:0007669"/>
    <property type="project" value="TreeGrafter"/>
</dbReference>
<dbReference type="FunFam" id="1.25.40.1030:FF:000001">
    <property type="entry name" value="protein transport protein Sec31A isoform X3"/>
    <property type="match status" value="1"/>
</dbReference>
<sequence>MKLKEIDRTAMQAWSPAQQHPIYLATGTSAQQLDATFSTSASLEIFELDLSDPSLDMKSCATFSSSHRYHKLIWGPHNMTSGETVSGVLIAGGENGNVILYDPAKIIAGDTEVIIAQKDKHTGPVRALDVNMFQTNLVASGANESEIYIWDLNNFATPMTPGVKTQPLEDVSCIAWNRQVQHILASASPSGRATVWDLRKNEPIIKVSDHSNRMHCSGLAWHPDVATQMVLASEDDRMPVIQMWDLRFASSPLRVLESHSRGILAIAWNMADSELLLSCGKDAKILCSNPNTGEVLYELPTNTQWCFDIQWCPRNPAVLSAASFDGRISIYSIMGGSTDGLRQKQVDQLSASFGNLDPFGTGQPLPPLQLPQQTPPKSVVLPLKKPPKWIRCPVGASFSFGGKLVTFENAKTQQQPGVEQQQRHHVYVSQVVTEKEFLARSNQLQEAVQCEGFVSYCQKKIDMAQADFEKNVWAFLKVNFEEDSRVKYLELLGYRKDDLRKKIMSALNEESLTDGDLGEASAESDESVPGGEGQAAEEQFLGERVKDHKQETEDLGTAKTTFNISVSGDVDGLITQALLTGNFESAVDLCLHDNRMADAIILAIAGGQELLSRTQEKYFAKMQSKITRLITAVVTKNWKEIVQSCDLQNWREALAAVLTYARPDEFAALCDLLGNRLENEGDSLLQTQACLCYICAGNVEKLVACWTKAQDGNSPLSLQDLIEKVVILRKAVQLTQAVDPNAVGALLAEKMSQYANLLAAQGSIAAALTFLPANTNQPNIMQLRDRLCRAQGRLPQGQEAIKAPYERQPMPKGQAGPVAGQMQGPQAPAQQYYQQVRIAPTVTTWSNKTPTAFPSHPPAGCPSDTQGDNPPPPGFIMPGAINPNMPPQQATSDNYSMYSQAGTRPTYLQRPQNGWNDPPALNRAAKKKKVPDNFLPPVPITSPIMNPLADPQSQMQQPPAPAPPAGAPSFQLPHIPAGQPVLQSGCPPVSQPLGPASMPPTASKPSMEGAPGAPIGNAIQHVQALPTEKITKKPIPEEHLILKTTFEALIQRCLLSASDPQTKRKLDDANKRLEFLYDKLREQTLSPAIVTGLHNIVKSIETRNYQEGLNIHTHIVSTSNFSETSAFMPVLKVVLTQANKLGV</sequence>
<feature type="region of interest" description="Disordered" evidence="18">
    <location>
        <begin position="949"/>
        <end position="970"/>
    </location>
</feature>
<evidence type="ECO:0000256" key="2">
    <source>
        <dbReference type="ARBA" id="ARBA00004406"/>
    </source>
</evidence>
<evidence type="ECO:0000256" key="5">
    <source>
        <dbReference type="ARBA" id="ARBA00022490"/>
    </source>
</evidence>
<dbReference type="InterPro" id="IPR015943">
    <property type="entry name" value="WD40/YVTN_repeat-like_dom_sf"/>
</dbReference>
<evidence type="ECO:0000256" key="18">
    <source>
        <dbReference type="SAM" id="MobiDB-lite"/>
    </source>
</evidence>
<evidence type="ECO:0000256" key="16">
    <source>
        <dbReference type="ARBA" id="ARBA00043112"/>
    </source>
</evidence>
<evidence type="ECO:0000256" key="10">
    <source>
        <dbReference type="ARBA" id="ARBA00022927"/>
    </source>
</evidence>
<comment type="function">
    <text evidence="13">Component of the coat protein complex II (COPII) which promotes the formation of transport vesicles from the endoplasmic reticulum (ER). The coat has two main functions, the physical deformation of the endoplasmic reticulum membrane into vesicles and the selection of cargo molecules.</text>
</comment>
<evidence type="ECO:0000256" key="12">
    <source>
        <dbReference type="ARBA" id="ARBA00023329"/>
    </source>
</evidence>
<dbReference type="InterPro" id="IPR001680">
    <property type="entry name" value="WD40_rpt"/>
</dbReference>
<evidence type="ECO:0000256" key="6">
    <source>
        <dbReference type="ARBA" id="ARBA00022574"/>
    </source>
</evidence>
<keyword evidence="12" id="KW-0968">Cytoplasmic vesicle</keyword>
<dbReference type="GO" id="GO:0090110">
    <property type="term" value="P:COPII-coated vesicle cargo loading"/>
    <property type="evidence" value="ECO:0007669"/>
    <property type="project" value="TreeGrafter"/>
</dbReference>
<dbReference type="PROSITE" id="PS50082">
    <property type="entry name" value="WD_REPEATS_2"/>
    <property type="match status" value="1"/>
</dbReference>
<feature type="region of interest" description="Disordered" evidence="18">
    <location>
        <begin position="847"/>
        <end position="898"/>
    </location>
</feature>
<dbReference type="Proteomes" id="UP000694522">
    <property type="component" value="Unplaced"/>
</dbReference>
<evidence type="ECO:0000259" key="19">
    <source>
        <dbReference type="Pfam" id="PF12931"/>
    </source>
</evidence>
<evidence type="ECO:0000256" key="3">
    <source>
        <dbReference type="ARBA" id="ARBA00009358"/>
    </source>
</evidence>
<keyword evidence="5" id="KW-0963">Cytoplasm</keyword>
<feature type="domain" description="Sec16 Sec23-binding" evidence="19">
    <location>
        <begin position="574"/>
        <end position="767"/>
    </location>
</feature>
<keyword evidence="4" id="KW-0813">Transport</keyword>
<evidence type="ECO:0000256" key="7">
    <source>
        <dbReference type="ARBA" id="ARBA00022737"/>
    </source>
</evidence>
<dbReference type="Gene3D" id="1.20.940.10">
    <property type="entry name" value="Functional domain of the splicing factor Prp18"/>
    <property type="match status" value="1"/>
</dbReference>
<keyword evidence="9" id="KW-0931">ER-Golgi transport</keyword>
<reference evidence="20" key="1">
    <citation type="submission" date="2025-08" db="UniProtKB">
        <authorList>
            <consortium name="Ensembl"/>
        </authorList>
    </citation>
    <scope>IDENTIFICATION</scope>
</reference>
<dbReference type="Ensembl" id="ENSACOT00000012414.1">
    <property type="protein sequence ID" value="ENSACOP00000011986.1"/>
    <property type="gene ID" value="ENSACOG00000008229.1"/>
</dbReference>
<dbReference type="PANTHER" id="PTHR13923">
    <property type="entry name" value="SEC31-RELATED PROTEIN"/>
    <property type="match status" value="1"/>
</dbReference>
<evidence type="ECO:0000256" key="14">
    <source>
        <dbReference type="ARBA" id="ARBA00039468"/>
    </source>
</evidence>
<dbReference type="GO" id="GO:0015031">
    <property type="term" value="P:protein transport"/>
    <property type="evidence" value="ECO:0007669"/>
    <property type="project" value="UniProtKB-KW"/>
</dbReference>
<feature type="compositionally biased region" description="Polar residues" evidence="18">
    <location>
        <begin position="887"/>
        <end position="898"/>
    </location>
</feature>
<dbReference type="GO" id="GO:0005198">
    <property type="term" value="F:structural molecule activity"/>
    <property type="evidence" value="ECO:0007669"/>
    <property type="project" value="TreeGrafter"/>
</dbReference>
<feature type="repeat" description="WD" evidence="17">
    <location>
        <begin position="118"/>
        <end position="160"/>
    </location>
</feature>
<evidence type="ECO:0000256" key="15">
    <source>
        <dbReference type="ARBA" id="ARBA00041470"/>
    </source>
</evidence>
<dbReference type="AlphaFoldDB" id="A0A8B9FUD0"/>
<dbReference type="InterPro" id="IPR024298">
    <property type="entry name" value="Sec16_Sec23-bd"/>
</dbReference>
<dbReference type="InterPro" id="IPR040251">
    <property type="entry name" value="SEC31-like"/>
</dbReference>
<feature type="region of interest" description="Disordered" evidence="18">
    <location>
        <begin position="514"/>
        <end position="535"/>
    </location>
</feature>
<evidence type="ECO:0000256" key="11">
    <source>
        <dbReference type="ARBA" id="ARBA00023136"/>
    </source>
</evidence>
<evidence type="ECO:0000256" key="9">
    <source>
        <dbReference type="ARBA" id="ARBA00022892"/>
    </source>
</evidence>
<evidence type="ECO:0000256" key="13">
    <source>
        <dbReference type="ARBA" id="ARBA00025471"/>
    </source>
</evidence>
<evidence type="ECO:0000256" key="1">
    <source>
        <dbReference type="ARBA" id="ARBA00004299"/>
    </source>
</evidence>
<dbReference type="SMART" id="SM00320">
    <property type="entry name" value="WD40"/>
    <property type="match status" value="6"/>
</dbReference>
<dbReference type="GO" id="GO:0005789">
    <property type="term" value="C:endoplasmic reticulum membrane"/>
    <property type="evidence" value="ECO:0007669"/>
    <property type="project" value="UniProtKB-SubCell"/>
</dbReference>
<dbReference type="Pfam" id="PF12931">
    <property type="entry name" value="TPR_Sec16"/>
    <property type="match status" value="1"/>
</dbReference>
<keyword evidence="21" id="KW-1185">Reference proteome</keyword>
<dbReference type="Gene3D" id="2.130.10.10">
    <property type="entry name" value="YVTN repeat-like/Quinoprotein amine dehydrogenase"/>
    <property type="match status" value="1"/>
</dbReference>
<keyword evidence="11" id="KW-0472">Membrane</keyword>
<keyword evidence="8" id="KW-0256">Endoplasmic reticulum</keyword>
<keyword evidence="10" id="KW-0653">Protein transport</keyword>
<dbReference type="GO" id="GO:0030127">
    <property type="term" value="C:COPII vesicle coat"/>
    <property type="evidence" value="ECO:0007669"/>
    <property type="project" value="TreeGrafter"/>
</dbReference>
<dbReference type="Gene3D" id="1.25.40.1030">
    <property type="match status" value="1"/>
</dbReference>
<dbReference type="PANTHER" id="PTHR13923:SF23">
    <property type="entry name" value="PROTEIN TRANSPORT PROTEIN SEC31A"/>
    <property type="match status" value="1"/>
</dbReference>
<evidence type="ECO:0000313" key="21">
    <source>
        <dbReference type="Proteomes" id="UP000694522"/>
    </source>
</evidence>
<dbReference type="GO" id="GO:0070971">
    <property type="term" value="C:endoplasmic reticulum exit site"/>
    <property type="evidence" value="ECO:0007669"/>
    <property type="project" value="TreeGrafter"/>
</dbReference>